<evidence type="ECO:0000256" key="4">
    <source>
        <dbReference type="ARBA" id="ARBA00022670"/>
    </source>
</evidence>
<keyword evidence="5 12" id="KW-0479">Metal-binding</keyword>
<feature type="binding site" evidence="12">
    <location>
        <position position="497"/>
    </location>
    <ligand>
        <name>Zn(2+)</name>
        <dbReference type="ChEBI" id="CHEBI:29105"/>
        <note>catalytic</note>
    </ligand>
</feature>
<organism evidence="15 16">
    <name type="scientific">Rhizoctonia solani</name>
    <dbReference type="NCBI Taxonomy" id="456999"/>
    <lineage>
        <taxon>Eukaryota</taxon>
        <taxon>Fungi</taxon>
        <taxon>Dikarya</taxon>
        <taxon>Basidiomycota</taxon>
        <taxon>Agaricomycotina</taxon>
        <taxon>Agaricomycetes</taxon>
        <taxon>Cantharellales</taxon>
        <taxon>Ceratobasidiaceae</taxon>
        <taxon>Rhizoctonia</taxon>
    </lineage>
</organism>
<evidence type="ECO:0000256" key="12">
    <source>
        <dbReference type="PIRSR" id="PIRSR601842-2"/>
    </source>
</evidence>
<evidence type="ECO:0000256" key="2">
    <source>
        <dbReference type="ARBA" id="ARBA00006006"/>
    </source>
</evidence>
<comment type="cofactor">
    <cofactor evidence="12">
        <name>Zn(2+)</name>
        <dbReference type="ChEBI" id="CHEBI:29105"/>
    </cofactor>
    <text evidence="12">Binds 1 zinc ion per subunit.</text>
</comment>
<accession>A0A8H3GY39</accession>
<dbReference type="EC" id="3.4.24.-" evidence="13"/>
<feature type="binding site" evidence="12">
    <location>
        <position position="472"/>
    </location>
    <ligand>
        <name>Zn(2+)</name>
        <dbReference type="ChEBI" id="CHEBI:29105"/>
        <note>catalytic</note>
    </ligand>
</feature>
<keyword evidence="3 13" id="KW-0964">Secreted</keyword>
<keyword evidence="10 13" id="KW-0865">Zymogen</keyword>
<feature type="domain" description="FTP" evidence="14">
    <location>
        <begin position="173"/>
        <end position="205"/>
    </location>
</feature>
<reference evidence="15" key="1">
    <citation type="submission" date="2021-01" db="EMBL/GenBank/DDBJ databases">
        <authorList>
            <person name="Kaushik A."/>
        </authorList>
    </citation>
    <scope>NUCLEOTIDE SEQUENCE</scope>
    <source>
        <strain evidence="15">AG6-10EEA</strain>
    </source>
</reference>
<protein>
    <recommendedName>
        <fullName evidence="13">Extracellular metalloproteinase</fullName>
        <ecNumber evidence="13">3.4.24.-</ecNumber>
    </recommendedName>
    <alternativeName>
        <fullName evidence="13">Fungalysin</fullName>
    </alternativeName>
</protein>
<dbReference type="InterPro" id="IPR050371">
    <property type="entry name" value="Fungal_virulence_M36"/>
</dbReference>
<evidence type="ECO:0000256" key="10">
    <source>
        <dbReference type="ARBA" id="ARBA00023145"/>
    </source>
</evidence>
<keyword evidence="6" id="KW-0732">Signal</keyword>
<keyword evidence="8 12" id="KW-0862">Zinc</keyword>
<dbReference type="PANTHER" id="PTHR33478">
    <property type="entry name" value="EXTRACELLULAR METALLOPROTEINASE MEP"/>
    <property type="match status" value="1"/>
</dbReference>
<dbReference type="CDD" id="cd09596">
    <property type="entry name" value="M36"/>
    <property type="match status" value="1"/>
</dbReference>
<feature type="active site" evidence="11">
    <location>
        <position position="469"/>
    </location>
</feature>
<evidence type="ECO:0000256" key="3">
    <source>
        <dbReference type="ARBA" id="ARBA00022525"/>
    </source>
</evidence>
<gene>
    <name evidence="15" type="ORF">RDB_LOCUS75837</name>
</gene>
<comment type="caution">
    <text evidence="15">The sequence shown here is derived from an EMBL/GenBank/DDBJ whole genome shotgun (WGS) entry which is preliminary data.</text>
</comment>
<evidence type="ECO:0000259" key="14">
    <source>
        <dbReference type="Pfam" id="PF07504"/>
    </source>
</evidence>
<sequence length="662" mass="71591">MFMFAHAHRTHWLSLMRKFEIVYWDLGPEIRSRSAYKQPHFPTVLFIAASPLCYTSQPLLFFRTTMVSVKALAAVAIMIASGAVAAPWDPTSRYATHSVRAVGPKKIKITTYSPPATFETYGTEGVVHPLAKRGVADAAPADAAKSFLESKLGVKPEGLSRKGGHSSDVASFEYFRQTFNGIPVSNAVANVALKNDKVTSFGASFVKPKSVASAEPKLTKEEAITKAEEVTGAKYNDWPTSLEYFAKDDDHVVLTHVVQVRNHESAEFYGVYVDATSGEVVNVIDFVIDASYRVVPFNVQDPTKGYSVQTNPADTVASPNGWHQVGSTTTTNTSGNNVIAFKSTTSATTSQSSATNNYDYAYNSAVAPTTSPNVDAARTNAFYVANMVHDFTYRYGFDEAAYNFQNDNNGKGGKGNDRIQLYAQDTSGTNNAYFTSSADGQTSEIHMYTWTYTNPRRDGDLENDIIVHEYGHGVSTRLTGGGTGTCLRTTEAGGMGEGWSDALADITEVNSATLADFTLGSYVTGIAGGIRSYPYSTSKTTNPLTYGSLATLNEVHDIGEVWALIWHEIVASLLSKYGYSADRFNPTGTAGNIVAMHLFIDAFKLQPCNPTFLTARDAIIQADANRYGGANKCLLWKAFAKRGLGSGATTTKRDNTAVPSGC</sequence>
<dbReference type="InterPro" id="IPR001842">
    <property type="entry name" value="Peptidase_M36"/>
</dbReference>
<dbReference type="GO" id="GO:0004222">
    <property type="term" value="F:metalloendopeptidase activity"/>
    <property type="evidence" value="ECO:0007669"/>
    <property type="project" value="InterPro"/>
</dbReference>
<keyword evidence="9 13" id="KW-0482">Metalloprotease</keyword>
<dbReference type="Pfam" id="PF02128">
    <property type="entry name" value="Peptidase_M36"/>
    <property type="match status" value="1"/>
</dbReference>
<comment type="similarity">
    <text evidence="2 13">Belongs to the peptidase M36 family.</text>
</comment>
<evidence type="ECO:0000256" key="1">
    <source>
        <dbReference type="ARBA" id="ARBA00004613"/>
    </source>
</evidence>
<dbReference type="GO" id="GO:0008270">
    <property type="term" value="F:zinc ion binding"/>
    <property type="evidence" value="ECO:0007669"/>
    <property type="project" value="InterPro"/>
</dbReference>
<evidence type="ECO:0000313" key="15">
    <source>
        <dbReference type="EMBL" id="CAE6471898.1"/>
    </source>
</evidence>
<comment type="subcellular location">
    <subcellularLocation>
        <location evidence="1 13">Secreted</location>
    </subcellularLocation>
</comment>
<dbReference type="GO" id="GO:0006508">
    <property type="term" value="P:proteolysis"/>
    <property type="evidence" value="ECO:0007669"/>
    <property type="project" value="UniProtKB-KW"/>
</dbReference>
<dbReference type="GO" id="GO:0005615">
    <property type="term" value="C:extracellular space"/>
    <property type="evidence" value="ECO:0007669"/>
    <property type="project" value="InterPro"/>
</dbReference>
<dbReference type="Gene3D" id="3.10.170.10">
    <property type="match status" value="1"/>
</dbReference>
<dbReference type="AlphaFoldDB" id="A0A8H3GY39"/>
<dbReference type="SUPFAM" id="SSF55486">
    <property type="entry name" value="Metalloproteases ('zincins'), catalytic domain"/>
    <property type="match status" value="1"/>
</dbReference>
<dbReference type="InterPro" id="IPR027268">
    <property type="entry name" value="Peptidase_M4/M1_CTD_sf"/>
</dbReference>
<keyword evidence="7 13" id="KW-0378">Hydrolase</keyword>
<evidence type="ECO:0000256" key="5">
    <source>
        <dbReference type="ARBA" id="ARBA00022723"/>
    </source>
</evidence>
<dbReference type="PANTHER" id="PTHR33478:SF1">
    <property type="entry name" value="EXTRACELLULAR METALLOPROTEINASE MEP"/>
    <property type="match status" value="1"/>
</dbReference>
<evidence type="ECO:0000256" key="8">
    <source>
        <dbReference type="ARBA" id="ARBA00022833"/>
    </source>
</evidence>
<feature type="binding site" evidence="12">
    <location>
        <position position="289"/>
    </location>
    <ligand>
        <name>Zn(2+)</name>
        <dbReference type="ChEBI" id="CHEBI:29105"/>
        <note>catalytic</note>
    </ligand>
</feature>
<proteinExistence type="inferred from homology"/>
<evidence type="ECO:0000256" key="9">
    <source>
        <dbReference type="ARBA" id="ARBA00023049"/>
    </source>
</evidence>
<keyword evidence="4 13" id="KW-0645">Protease</keyword>
<dbReference type="PRINTS" id="PR00999">
    <property type="entry name" value="FUNGALYSIN"/>
</dbReference>
<evidence type="ECO:0000256" key="11">
    <source>
        <dbReference type="PIRSR" id="PIRSR601842-1"/>
    </source>
</evidence>
<evidence type="ECO:0000256" key="13">
    <source>
        <dbReference type="RuleBase" id="RU364017"/>
    </source>
</evidence>
<dbReference type="EMBL" id="CAJMXA010001874">
    <property type="protein sequence ID" value="CAE6471898.1"/>
    <property type="molecule type" value="Genomic_DNA"/>
</dbReference>
<dbReference type="Gene3D" id="1.10.390.10">
    <property type="entry name" value="Neutral Protease Domain 2"/>
    <property type="match status" value="1"/>
</dbReference>
<evidence type="ECO:0000256" key="6">
    <source>
        <dbReference type="ARBA" id="ARBA00022729"/>
    </source>
</evidence>
<name>A0A8H3GY39_9AGAM</name>
<dbReference type="Pfam" id="PF07504">
    <property type="entry name" value="FTP"/>
    <property type="match status" value="1"/>
</dbReference>
<dbReference type="Proteomes" id="UP000663853">
    <property type="component" value="Unassembled WGS sequence"/>
</dbReference>
<dbReference type="InterPro" id="IPR011096">
    <property type="entry name" value="FTP_domain"/>
</dbReference>
<feature type="binding site" evidence="12">
    <location>
        <position position="468"/>
    </location>
    <ligand>
        <name>Zn(2+)</name>
        <dbReference type="ChEBI" id="CHEBI:29105"/>
        <note>catalytic</note>
    </ligand>
</feature>
<evidence type="ECO:0000256" key="7">
    <source>
        <dbReference type="ARBA" id="ARBA00022801"/>
    </source>
</evidence>
<evidence type="ECO:0000313" key="16">
    <source>
        <dbReference type="Proteomes" id="UP000663853"/>
    </source>
</evidence>